<evidence type="ECO:0000313" key="13">
    <source>
        <dbReference type="EMBL" id="MCQ8240359.1"/>
    </source>
</evidence>
<dbReference type="InterPro" id="IPR027477">
    <property type="entry name" value="Succ_DH/fumarate_Rdtase_cat_sf"/>
</dbReference>
<feature type="compositionally biased region" description="Low complexity" evidence="10">
    <location>
        <begin position="398"/>
        <end position="410"/>
    </location>
</feature>
<keyword evidence="8 13" id="KW-0560">Oxidoreductase</keyword>
<keyword evidence="7" id="KW-0274">FAD</keyword>
<proteinExistence type="inferred from homology"/>
<dbReference type="Gene3D" id="1.20.58.100">
    <property type="entry name" value="Fumarate reductase/succinate dehydrogenase flavoprotein-like, C-terminal domain"/>
    <property type="match status" value="1"/>
</dbReference>
<dbReference type="EC" id="1.4.3.16" evidence="4"/>
<evidence type="ECO:0000256" key="8">
    <source>
        <dbReference type="ARBA" id="ARBA00023002"/>
    </source>
</evidence>
<dbReference type="SUPFAM" id="SSF56425">
    <property type="entry name" value="Succinate dehydrogenase/fumarate reductase flavoprotein, catalytic domain"/>
    <property type="match status" value="1"/>
</dbReference>
<evidence type="ECO:0000313" key="14">
    <source>
        <dbReference type="Proteomes" id="UP001524547"/>
    </source>
</evidence>
<dbReference type="PANTHER" id="PTHR42716">
    <property type="entry name" value="L-ASPARTATE OXIDASE"/>
    <property type="match status" value="1"/>
</dbReference>
<dbReference type="InterPro" id="IPR036188">
    <property type="entry name" value="FAD/NAD-bd_sf"/>
</dbReference>
<accession>A0ABT1VXD8</accession>
<comment type="cofactor">
    <cofactor evidence="1">
        <name>FAD</name>
        <dbReference type="ChEBI" id="CHEBI:57692"/>
    </cofactor>
</comment>
<dbReference type="InterPro" id="IPR037099">
    <property type="entry name" value="Fum_R/Succ_DH_flav-like_C_sf"/>
</dbReference>
<dbReference type="GO" id="GO:0008734">
    <property type="term" value="F:L-aspartate oxidase activity"/>
    <property type="evidence" value="ECO:0007669"/>
    <property type="project" value="UniProtKB-EC"/>
</dbReference>
<comment type="catalytic activity">
    <reaction evidence="9">
        <text>L-aspartate + O2 = iminosuccinate + H2O2</text>
        <dbReference type="Rhea" id="RHEA:25876"/>
        <dbReference type="ChEBI" id="CHEBI:15379"/>
        <dbReference type="ChEBI" id="CHEBI:16240"/>
        <dbReference type="ChEBI" id="CHEBI:29991"/>
        <dbReference type="ChEBI" id="CHEBI:77875"/>
        <dbReference type="EC" id="1.4.3.16"/>
    </reaction>
    <physiologicalReaction direction="left-to-right" evidence="9">
        <dbReference type="Rhea" id="RHEA:25877"/>
    </physiologicalReaction>
</comment>
<feature type="domain" description="FAD-dependent oxidoreductase 2 FAD-binding" evidence="11">
    <location>
        <begin position="11"/>
        <end position="378"/>
    </location>
</feature>
<evidence type="ECO:0000256" key="5">
    <source>
        <dbReference type="ARBA" id="ARBA00022630"/>
    </source>
</evidence>
<dbReference type="Proteomes" id="UP001524547">
    <property type="component" value="Unassembled WGS sequence"/>
</dbReference>
<evidence type="ECO:0000256" key="6">
    <source>
        <dbReference type="ARBA" id="ARBA00022642"/>
    </source>
</evidence>
<sequence>MILQARADRPLIVGAGLAGLMTALELLPMPCLLVSHAALGAEASSGWAQGGLAAAVGADDDPARHLADTLAAGDGLCDPAIARSITAQGPALVERLLALGVRFDRRSDGALALGLEAAHGRHRIVHARGDATGAEIVRALVEAVRAAPAITVIEGLSLRSIGTGDGRVAGAWFDDRRPGHAGAVWLPATRVVLATGGIGGLFRDTTNPPGAVGRGLAAAARAGARLGDMEFVQFHPTALAVDAAAAGPLPLVSEAVRGEGAVLVDERGERFTDELQPRDVVSRAVWRHLSEGHGVFLDAREALGERFAARFPGIDAACRARGVVPSLQPIPVRPAAHYHMGGIAVDADGRSTLPGLWAAGEVACTGLHGANRLASNSLLEAAVGGMAVARAIGGEDTPVTAAGAPTETAPGSASGRQQDVRQAAPEAVREALSRGAGVLRDGDGLERAVALLRPLAAANDAALVGLMLCLGALERRESRGGHHRTDHPERDPVAVRRTLSATEALSDGGAPRVGGQDRGDEPAPFRVLMPVS</sequence>
<dbReference type="InterPro" id="IPR003953">
    <property type="entry name" value="FAD-dep_OxRdtase_2_FAD-bd"/>
</dbReference>
<dbReference type="NCBIfam" id="NF005701">
    <property type="entry name" value="PRK07512.1"/>
    <property type="match status" value="1"/>
</dbReference>
<evidence type="ECO:0000256" key="4">
    <source>
        <dbReference type="ARBA" id="ARBA00012173"/>
    </source>
</evidence>
<reference evidence="13 14" key="1">
    <citation type="submission" date="2022-06" db="EMBL/GenBank/DDBJ databases">
        <title>Rhizosaccharibacter gen. nov. sp. nov. KSS12, endophytic bacteria isolated from sugarcane.</title>
        <authorList>
            <person name="Pitiwittayakul N."/>
        </authorList>
    </citation>
    <scope>NUCLEOTIDE SEQUENCE [LARGE SCALE GENOMIC DNA]</scope>
    <source>
        <strain evidence="13 14">KSS12</strain>
    </source>
</reference>
<protein>
    <recommendedName>
        <fullName evidence="4">L-aspartate oxidase</fullName>
        <ecNumber evidence="4">1.4.3.16</ecNumber>
    </recommendedName>
</protein>
<dbReference type="InterPro" id="IPR005288">
    <property type="entry name" value="NadB"/>
</dbReference>
<dbReference type="Pfam" id="PF02910">
    <property type="entry name" value="Succ_DH_flav_C"/>
    <property type="match status" value="1"/>
</dbReference>
<feature type="region of interest" description="Disordered" evidence="10">
    <location>
        <begin position="501"/>
        <end position="532"/>
    </location>
</feature>
<evidence type="ECO:0000259" key="12">
    <source>
        <dbReference type="Pfam" id="PF02910"/>
    </source>
</evidence>
<feature type="domain" description="Fumarate reductase/succinate dehydrogenase flavoprotein-like C-terminal" evidence="12">
    <location>
        <begin position="463"/>
        <end position="495"/>
    </location>
</feature>
<keyword evidence="5" id="KW-0285">Flavoprotein</keyword>
<feature type="region of interest" description="Disordered" evidence="10">
    <location>
        <begin position="398"/>
        <end position="424"/>
    </location>
</feature>
<evidence type="ECO:0000259" key="11">
    <source>
        <dbReference type="Pfam" id="PF00890"/>
    </source>
</evidence>
<comment type="similarity">
    <text evidence="3">Belongs to the FAD-dependent oxidoreductase 2 family. NadB subfamily.</text>
</comment>
<dbReference type="PRINTS" id="PR00368">
    <property type="entry name" value="FADPNR"/>
</dbReference>
<dbReference type="RefSeq" id="WP_422919088.1">
    <property type="nucleotide sequence ID" value="NZ_JAMZEJ010000003.1"/>
</dbReference>
<evidence type="ECO:0000256" key="7">
    <source>
        <dbReference type="ARBA" id="ARBA00022827"/>
    </source>
</evidence>
<keyword evidence="14" id="KW-1185">Reference proteome</keyword>
<comment type="caution">
    <text evidence="13">The sequence shown here is derived from an EMBL/GenBank/DDBJ whole genome shotgun (WGS) entry which is preliminary data.</text>
</comment>
<dbReference type="Gene3D" id="3.50.50.60">
    <property type="entry name" value="FAD/NAD(P)-binding domain"/>
    <property type="match status" value="1"/>
</dbReference>
<evidence type="ECO:0000256" key="1">
    <source>
        <dbReference type="ARBA" id="ARBA00001974"/>
    </source>
</evidence>
<dbReference type="InterPro" id="IPR015939">
    <property type="entry name" value="Fum_Rdtase/Succ_DH_flav-like_C"/>
</dbReference>
<dbReference type="SUPFAM" id="SSF51905">
    <property type="entry name" value="FAD/NAD(P)-binding domain"/>
    <property type="match status" value="1"/>
</dbReference>
<name>A0ABT1VXD8_9PROT</name>
<evidence type="ECO:0000256" key="9">
    <source>
        <dbReference type="ARBA" id="ARBA00048305"/>
    </source>
</evidence>
<evidence type="ECO:0000256" key="2">
    <source>
        <dbReference type="ARBA" id="ARBA00004950"/>
    </source>
</evidence>
<dbReference type="SUPFAM" id="SSF46977">
    <property type="entry name" value="Succinate dehydrogenase/fumarate reductase flavoprotein C-terminal domain"/>
    <property type="match status" value="1"/>
</dbReference>
<evidence type="ECO:0000256" key="10">
    <source>
        <dbReference type="SAM" id="MobiDB-lite"/>
    </source>
</evidence>
<evidence type="ECO:0000256" key="3">
    <source>
        <dbReference type="ARBA" id="ARBA00008562"/>
    </source>
</evidence>
<keyword evidence="6" id="KW-0662">Pyridine nucleotide biosynthesis</keyword>
<dbReference type="Pfam" id="PF00890">
    <property type="entry name" value="FAD_binding_2"/>
    <property type="match status" value="1"/>
</dbReference>
<dbReference type="PANTHER" id="PTHR42716:SF2">
    <property type="entry name" value="L-ASPARTATE OXIDASE, CHLOROPLASTIC"/>
    <property type="match status" value="1"/>
</dbReference>
<gene>
    <name evidence="13" type="ORF">NFI88_05810</name>
</gene>
<dbReference type="Gene3D" id="3.90.700.10">
    <property type="entry name" value="Succinate dehydrogenase/fumarate reductase flavoprotein, catalytic domain"/>
    <property type="match status" value="1"/>
</dbReference>
<dbReference type="EMBL" id="JAMZEJ010000003">
    <property type="protein sequence ID" value="MCQ8240359.1"/>
    <property type="molecule type" value="Genomic_DNA"/>
</dbReference>
<comment type="pathway">
    <text evidence="2">Cofactor biosynthesis; NAD(+) biosynthesis; iminoaspartate from L-aspartate (oxidase route): step 1/1.</text>
</comment>
<organism evidence="13 14">
    <name type="scientific">Rhizosaccharibacter radicis</name>
    <dbReference type="NCBI Taxonomy" id="2782605"/>
    <lineage>
        <taxon>Bacteria</taxon>
        <taxon>Pseudomonadati</taxon>
        <taxon>Pseudomonadota</taxon>
        <taxon>Alphaproteobacteria</taxon>
        <taxon>Acetobacterales</taxon>
        <taxon>Acetobacteraceae</taxon>
        <taxon>Rhizosaccharibacter</taxon>
    </lineage>
</organism>